<keyword evidence="4" id="KW-1185">Reference proteome</keyword>
<dbReference type="InterPro" id="IPR058210">
    <property type="entry name" value="SACS/Nov_dom"/>
</dbReference>
<accession>A0A8C4NKW6</accession>
<proteinExistence type="predicted"/>
<dbReference type="Gene3D" id="1.20.120.330">
    <property type="entry name" value="Nucleotidyltransferases domain 2"/>
    <property type="match status" value="1"/>
</dbReference>
<protein>
    <submittedName>
        <fullName evidence="3">Sacsin molecular chaperone</fullName>
    </submittedName>
</protein>
<feature type="region of interest" description="Disordered" evidence="1">
    <location>
        <begin position="4292"/>
        <end position="4319"/>
    </location>
</feature>
<dbReference type="Ensembl" id="ENSEBUT00000005112.1">
    <property type="protein sequence ID" value="ENSEBUP00000004674.1"/>
    <property type="gene ID" value="ENSEBUG00000003271.1"/>
</dbReference>
<dbReference type="InterPro" id="IPR052972">
    <property type="entry name" value="Sacsin_chaperone_reg"/>
</dbReference>
<dbReference type="Pfam" id="PF25794">
    <property type="entry name" value="SACS"/>
    <property type="match status" value="3"/>
</dbReference>
<dbReference type="InterPro" id="IPR007842">
    <property type="entry name" value="HEPN_dom"/>
</dbReference>
<dbReference type="PANTHER" id="PTHR15600:SF42">
    <property type="entry name" value="SACSIN"/>
    <property type="match status" value="1"/>
</dbReference>
<evidence type="ECO:0000259" key="2">
    <source>
        <dbReference type="PROSITE" id="PS50910"/>
    </source>
</evidence>
<dbReference type="Gene3D" id="1.10.287.110">
    <property type="entry name" value="DnaJ domain"/>
    <property type="match status" value="1"/>
</dbReference>
<organism evidence="3 4">
    <name type="scientific">Eptatretus burgeri</name>
    <name type="common">Inshore hagfish</name>
    <dbReference type="NCBI Taxonomy" id="7764"/>
    <lineage>
        <taxon>Eukaryota</taxon>
        <taxon>Metazoa</taxon>
        <taxon>Chordata</taxon>
        <taxon>Craniata</taxon>
        <taxon>Vertebrata</taxon>
        <taxon>Cyclostomata</taxon>
        <taxon>Myxini</taxon>
        <taxon>Myxiniformes</taxon>
        <taxon>Myxinidae</taxon>
        <taxon>Eptatretinae</taxon>
        <taxon>Eptatretus</taxon>
    </lineage>
</organism>
<dbReference type="InterPro" id="IPR036869">
    <property type="entry name" value="J_dom_sf"/>
</dbReference>
<dbReference type="Ensembl" id="ENSEBUT00000005130.1">
    <property type="protein sequence ID" value="ENSEBUP00000004692.1"/>
    <property type="gene ID" value="ENSEBUG00000003271.1"/>
</dbReference>
<dbReference type="SUPFAM" id="SSF55874">
    <property type="entry name" value="ATPase domain of HSP90 chaperone/DNA topoisomerase II/histidine kinase"/>
    <property type="match status" value="3"/>
</dbReference>
<sequence length="4601" mass="523325">MPSAMHTFSASPEQGCPSLDWLLVASGSPCGVSSPFISRQLTSVPESSINHACGLPSTRIIIVTVDHEYLGPRVYHLCSSSTTDEIKKLFYEETDLPVNHQNLFHHNKLVAECVELQSLISTAQRQIRFSMQVKGLQGGGKFGQSTPPLVDFLKDILRRYPEGGQILKELVQNAEDAGATDVKFLYDECSHGTDSLWCNELAKFQGPALYSYNNAVFMEHDWKGIQETARSQKKDDPLKVGRFGMGFNSVYHVTDLPSILSGEQIGILDPHEALFGVRETGMSWHLLDDCEEIVKLHDQFSPYTGVFGSNESVLASGHFPGTIFRFPLRTSPSQLSSNLYSKEEVMELFHSFIADADTILLFLKNVKNVSLHVREQNGTETMLFSVSATVRDESDNVETLEEAICSYCERKENSTMKTITFAVDITLKKDLPQESLTTSQSWLVTNGIAGRGICHEVDLLADELNFLPLVGVAVPFDKDNQDDCEGTFGFSGRTFCLLPLPPTEDSKTGLPVHINGFFGLTDNRRGIRWLAEDQRKDQAALWNELLVGHVIPKVYATLICKFIKTILPECEESFISAVYRLWPTLENAHAYWKPLLQPLFKELFQQPVICSMTGGWMKIHEVVFHEDCSPSKSTASVLEYLTRAGLNIATINSPVHNAIWTFYSHASSLAIVTPALVRQTLRSSGVEPEDEECHMLLEYILTDCDYSDLHNLRLVPLQNGSFGSFYKTDVDKEPIYIPSKEHPRSIFFGMDAKFLSDDVSEAIKPVLSELAKNFTHDVMECRLVNMNAKHVVNVLKETMLRLFPGEDLMVAWTPGGENGRFPPREWLQECWEYIYHNFAHDLTPLEDFPLIPRGVLLPESTEVTLLRLRKSSLLMLREDNGVHLPESVAEIISSLGGIVLEKLDSCVFHPLLKDYLKCPLAANVAQLFALVGESRVCEMIDTMSVSKKMNLRKFLAGISRVKDNEAILKALPIFNKINLFTHEVEEFVPLENSLVLHHSAILPANTKLSRSLIDCSDEATARLVTLLQVPQLKTMDCLSFMFEDIEAKFYSLAEVTDIMTWVLVNLSYLKSENLVILDKLRSFRFIPFPNGTVSLPSELFDPNNNNLKKLFAGAKNLFPPPTFCSPDVLHALRQVGLKTEDDLCEKDFVFVAQQIEKLVASESVNDVVLQKAQTLMMELGRPGVCNIVTEQTKMELQRIKWVPAMSERPSDYPSTLTWKAEKESFCAPADMTDVSYAKIAGSSIAVVEVGSIEVGNMFGLHLEPPTKYILEHLEVVVNWQRNRENSENSDNNEYLFHRLLFEVYEHMQKNLQKDGEQFLKLQFPWVWTGRCFSTPAGVMLTAVEDLDLEPYLYLLPKSLSRFSKLFEYCGSLGEVSSSNVLEVLKRIKKNNEDEEMPTDPKADVRTALNIMHWLHQNQVVLHRDTPILIQTEEARAIMKPIHACTYCDIKVDDLHDILEDAAEPIFLLHDDIPMKTAEWLNIPCLSTRLINPENLGFEQYGQHEPLAVRIRNILQEYPSVSDVFKELIQNADDAGATKCSFMVDLRTNSDVKDNLLDPGMATCHGPALWVYNDAVFTDSDFANITRLGHSFKKDQMDKVGKFGLGFNSVYHITDVPTFISRQFMIMFDPNICHLNRHIRDKSNPGIKLNWTAEHKRLQKFPNQFHPFMKVFGCDLPLTRNTPYEYPGTLFRLPFRTEQEAAGSEISKTFYNTVDISSFIEQLKQSNYKLIIFTQNVEQMALKCLEHDIADPALAKNLIVLSKTQCPSMVTSAPCNILIESARFIKELLATGVRHHREKAPMSSSVVTIDVEGIPGSDEEPLGETLTQNGTAAYFEIAEVCQESLHDAPCDIGVEQSSWLIHSCMVTEQALDFCLQEEGLKFGLIPCGGLAVPLQKVKEKWKVRDHWDTLGEIFCYLPLRIKTGLPVHINGCFAVSSNRKEIWKTDFKGKWNTLFMKDVICQVYINEICILRDMALNDELVNYTYHDVWPNPNAVHDDFSIIWKKFYRRLSLGEDNHFEEVFSDGKKWVSIKDARFLDDKLFNQADIGQAAFEIFSNCLQRISSQNLCPVMLPTWVKEGFEKAGCLEAIEAKTITEKQFFRDVFMPNIQDCDSKTRDLLLLHILDTHLVEFMAILWKTPCVPCSAEDKHLSCPSRLIHPTGKVSKLYDDEDGRFPDKSASEYLDPVRLVKLERLGMMKDCISWEDLIERVQSIPALVGSDKEKACTRTTVILQLINEKLCKGDRLTEETIRKLRSIPFLPQLEKPEGFPLKWKISSDSSCPLFSANELYTSEHQDLVCLLHPVLNENKPGGCGSLPIVVKELLGLLKKPSIQMVVDQLKEASLAEHITSHVEDICYACYKCLNDSVMHYEHARAFIIEELQKQQFVLVDNRFVAAQNVAFNLEFSAAPYLFQLPIKLRTDCRELFDNVGVKQQFLVSDFLFVLQELKQTYGSKQLDHEDFQLCRRIITEGICNHVRDKDQHFCQAFVGQILLPDTNMMLHLAEYLCYNDCPWITVKDSKVRYCHPEIPREIAVKLGVVPKRHKALEKYASNVDFSNLGTEFGQREKLTNRIRSILNAYPSENEMLKELLQNADDAEATEIHFIWDPREHPKERIFDEKWGALQGPGLCVYNNRPFSEDDIRGIQHIGRGTKMINPNKTGQYGIGFNSVYHITDCPLLLSNNSTLCIFDPHSRFAPGASTVSPGRMFTDIDEDFRSQFSDVLQPFLGDLLTLENSVMFRFPIRTHELAKKSEIVSIPMPDRMVYNLLDSLRSYGAELLLFLNHIEKVTISEMDQEGKMNALYSVEIEMSENDRRIKKGFCSSIFSPSLRSYEPSRLGVQQVSYKLDMTDSDDNATSWLICNRFGFSDAKDINPSLLAAFKNNDISLLPRGGVAACLSPKVKNPSRAFCFLPLSMETGLPVHINGHFALDASRRSLWREDGISIRGTWNTELLTKIIAPAYTELLFQLQKHCFEMTGPHCATEKNISLLKLQSMIKRYFNFFPLRKMDIYLEWHCLVLAVYRWSHALGTCLIPVVREVAQDRKTQSDDGTSYNISWHSSSSLMNHKPYFDNLLQAELQAGKNTNFNLPARKAIAENVFKLKHILMDIGFNLVHSSEETNSLYHCILEAGVPVDQVTPQDICTFLRTFQSRDSICQLGALPCPLKNSKLKLFQNIKILVDYCLKNAEEKKLTTDGLPLLVTMDGVLQVFDSKKPKFFATNSDLFSSHGNLFMESIYTRYKETLLNCGVAKPFTVQSFSELLPLSLPKEYHSKTVVPWNYNIVGETWLKRCWQFLLSASKDSESSEFVPFESIVNLLKELALLPAVTFTESESGLLVPKTEFLVPLGLMKFVIFPQMHNDPLVSVLMKAGCLHLMLPKISSSESQLSALHSRRTATIEDCVSILHMLEYMIKSNTFNQEKLNEKDNNIILGYFAAHLEDLGHENIQATLKMIPCYRTIGGNFVSLHKYRTCHVLTKSVPAVEMESWTKFASAAFLVDNLHFRELHVYLGCIPIGDLEVYLKYILPKFDTLSNKAKLHHVIHLQKLIVESEQMGDWQQKLIARLESLLFILDVDGRLKSPKNFYDKTIKLYNAMLPEKSFVPDSFFESLMKIIKPSEPLQYQHSWIKFLRTIGLKHEISHQQLVFFARDIANKSQTERWTFETLKRNVDIFLDHLFQERDDLFTGTLLRDLSSIAFIYPKPAPRNCVHLHPQFQESKGTLPLIRFSGSQVSPSYANADSMLLLWTSCLILPETACPTSIRDQRKPGLAAERQMDNLLVMLNASIEPPIEKVITHCKTICSVILNDEEALLTRTSSLMSIYAYLNAQQIDFRYKLRGVPVVAVEEGRKLVKAEEVVTTMENEVDLRPYLYKLPIELSIFHRLFKLLGMEDMPTVKQYVDLLSRISKEAEDKRLEAAAMRTVKQAVAGLFKKLQADPGFVRTELENIRDAVLYLPSHNSKLVRSNRLMFDDSPHFRSRIQNNNMSVELLMDFSQCFLGNDHVLHAKLVSTLPSRMRPKSLSSTIEEHLDDADPKPCQYGRLCSLQGRLQLLLSSEQFTSGLLQIVKHENESTFLANEDRCTLLCKAFRELLKVTCYQKLQTTIYLKDSDPVSKTKCDTLAFLQKTDHASVHLYVQHSDLKDINFLLSLAIAIKSGMDNLISDASYLIAMLGCSDMYHISNALDNLGIKSGSGTSTSKVEMPNPGTPIPPAIHHLLVMDPTNVFDSGEYVGYLVDAEGKDNTTAYQPVYTYSVVVQEVDKNNEEDSVLENFYLIDVGYNEYKVVSSLDLYKLLLPEDSFMPDHEDEFEESNQQSAKDEFPAESPKGSPYKIHTENVEKPFVLKDILNGISAVLERAWKGPEGERKKIIRRLYLKWHPDKNVERYDIATEVFKHLQNEIKRLASVGRNARAEMRRHSYPFHTDAFSFERFFKSWNQEATSHRKEEKTFHSKCSTGGTKNQSDRFFSHQSFNIGGNPLEARRWIRQARVNLSAARNDLHRNANEWVCLKCYQAVKFGLIAVEYSVWGQADKDTKIQCLAERVESLNPVFLGLTNDVLTLEVLGIDGLKTQYPDVLPFPQIPNDRFSTDIVLKVLEFTGRILIRLENFLRQQL</sequence>
<evidence type="ECO:0000313" key="3">
    <source>
        <dbReference type="Ensembl" id="ENSEBUP00000004674.1"/>
    </source>
</evidence>
<dbReference type="PROSITE" id="PS50910">
    <property type="entry name" value="HEPN"/>
    <property type="match status" value="1"/>
</dbReference>
<evidence type="ECO:0000313" key="4">
    <source>
        <dbReference type="Proteomes" id="UP000694388"/>
    </source>
</evidence>
<dbReference type="NCBIfam" id="NF047352">
    <property type="entry name" value="P_loop_sacsin"/>
    <property type="match status" value="3"/>
</dbReference>
<dbReference type="Proteomes" id="UP000694388">
    <property type="component" value="Unplaced"/>
</dbReference>
<dbReference type="OMA" id="EVMNAFW"/>
<dbReference type="SMART" id="SM00748">
    <property type="entry name" value="HEPN"/>
    <property type="match status" value="1"/>
</dbReference>
<dbReference type="SUPFAM" id="SSF46565">
    <property type="entry name" value="Chaperone J-domain"/>
    <property type="match status" value="1"/>
</dbReference>
<dbReference type="InterPro" id="IPR036890">
    <property type="entry name" value="HATPase_C_sf"/>
</dbReference>
<dbReference type="GO" id="GO:0030544">
    <property type="term" value="F:Hsp70 protein binding"/>
    <property type="evidence" value="ECO:0007669"/>
    <property type="project" value="TreeGrafter"/>
</dbReference>
<dbReference type="Pfam" id="PF05168">
    <property type="entry name" value="HEPN"/>
    <property type="match status" value="1"/>
</dbReference>
<dbReference type="PANTHER" id="PTHR15600">
    <property type="entry name" value="SACSIN"/>
    <property type="match status" value="1"/>
</dbReference>
<feature type="domain" description="HEPN" evidence="2">
    <location>
        <begin position="4473"/>
        <end position="4589"/>
    </location>
</feature>
<dbReference type="SUPFAM" id="SSF81593">
    <property type="entry name" value="Nucleotidyltransferase substrate binding subunit/domain"/>
    <property type="match status" value="1"/>
</dbReference>
<evidence type="ECO:0000256" key="1">
    <source>
        <dbReference type="SAM" id="MobiDB-lite"/>
    </source>
</evidence>
<name>A0A8C4NKW6_EPTBU</name>
<reference evidence="3" key="1">
    <citation type="submission" date="2025-05" db="UniProtKB">
        <authorList>
            <consortium name="Ensembl"/>
        </authorList>
    </citation>
    <scope>IDENTIFICATION</scope>
</reference>
<dbReference type="GeneTree" id="ENSGT00390000016695"/>